<feature type="domain" description="GGDEF" evidence="9">
    <location>
        <begin position="660"/>
        <end position="793"/>
    </location>
</feature>
<dbReference type="InterPro" id="IPR052155">
    <property type="entry name" value="Biofilm_reg_signaling"/>
</dbReference>
<dbReference type="Proteomes" id="UP000198749">
    <property type="component" value="Unassembled WGS sequence"/>
</dbReference>
<dbReference type="PROSITE" id="PS51257">
    <property type="entry name" value="PROKAR_LIPOPROTEIN"/>
    <property type="match status" value="1"/>
</dbReference>
<dbReference type="Gene3D" id="3.30.70.270">
    <property type="match status" value="1"/>
</dbReference>
<comment type="catalytic activity">
    <reaction evidence="4">
        <text>3',3'-c-di-GMP + H2O = 5'-phosphoguanylyl(3'-&gt;5')guanosine + H(+)</text>
        <dbReference type="Rhea" id="RHEA:24902"/>
        <dbReference type="ChEBI" id="CHEBI:15377"/>
        <dbReference type="ChEBI" id="CHEBI:15378"/>
        <dbReference type="ChEBI" id="CHEBI:58754"/>
        <dbReference type="ChEBI" id="CHEBI:58805"/>
        <dbReference type="EC" id="3.1.4.52"/>
    </reaction>
    <physiologicalReaction direction="left-to-right" evidence="4">
        <dbReference type="Rhea" id="RHEA:24903"/>
    </physiologicalReaction>
</comment>
<dbReference type="Pfam" id="PF00990">
    <property type="entry name" value="GGDEF"/>
    <property type="match status" value="1"/>
</dbReference>
<gene>
    <name evidence="10" type="ORF">SAMN03080615_02007</name>
</gene>
<dbReference type="InterPro" id="IPR035965">
    <property type="entry name" value="PAS-like_dom_sf"/>
</dbReference>
<feature type="domain" description="PAS" evidence="6">
    <location>
        <begin position="503"/>
        <end position="549"/>
    </location>
</feature>
<dbReference type="RefSeq" id="WP_091357381.1">
    <property type="nucleotide sequence ID" value="NZ_AP025284.1"/>
</dbReference>
<evidence type="ECO:0000259" key="9">
    <source>
        <dbReference type="PROSITE" id="PS50887"/>
    </source>
</evidence>
<dbReference type="InterPro" id="IPR035919">
    <property type="entry name" value="EAL_sf"/>
</dbReference>
<evidence type="ECO:0000259" key="8">
    <source>
        <dbReference type="PROSITE" id="PS50883"/>
    </source>
</evidence>
<dbReference type="InterPro" id="IPR001633">
    <property type="entry name" value="EAL_dom"/>
</dbReference>
<evidence type="ECO:0000259" key="6">
    <source>
        <dbReference type="PROSITE" id="PS50112"/>
    </source>
</evidence>
<dbReference type="SUPFAM" id="SSF55785">
    <property type="entry name" value="PYP-like sensor domain (PAS domain)"/>
    <property type="match status" value="2"/>
</dbReference>
<evidence type="ECO:0000259" key="7">
    <source>
        <dbReference type="PROSITE" id="PS50113"/>
    </source>
</evidence>
<dbReference type="Pfam" id="PF00563">
    <property type="entry name" value="EAL"/>
    <property type="match status" value="1"/>
</dbReference>
<dbReference type="PANTHER" id="PTHR44757:SF2">
    <property type="entry name" value="BIOFILM ARCHITECTURE MAINTENANCE PROTEIN MBAA"/>
    <property type="match status" value="1"/>
</dbReference>
<sequence>MIWFKARLYLTSMVAIILLACLFYLLHDDKSQSGQRRSEILLQLQVLDNALDLEVLLISSMQQQNYDEIVRLTQQLKQQETDPETASLFRELPAELAVKLKQYRHTLDQRIELTERIKTLAAVVRNGLNYMPMLLNRIEESHDTSLPQAKQIVNLLYQYHIFRSDLDAREIRKQLNDLTNIRSEGIADLIFHIQTNLTAQTQLTQLLAEYKQIPNSTAFNQLYSSYLSYRNKVTQQTEYFNSVLIGLTTALILLLTFLYLRLIRSHQQTEQARLRLRDGVDNIKEAFALFDAENRLILSNRNFSSFYPWITSLLKPGTHKEIIQKAIDEKCRYQQESATNQRVVQHIENGNYYLCSNTPTNEGGEVWVRVDITETRLREQELRKLSRALEQNPAAVVITDINGLIEYINPKAEQVSGYSLKEVLGKSPAIFSSGDISPVNYQDMWQQMLAGKAWQGTFLNRRKNGKLYWEAATISAVRDPNGEITHFVAVKEDITERRSTEEQLRMNAAVFETTNEGIIITSPDARIISVNPAFTEITGFSAEEVIGKTPQIFQSGKQSDSFYQEMWQTLENVGSWSGEVWNKRRDGSVYPQWLSIAAVRNSDGQLEQYVAVFSDMTQRKDDEEKIRQQANFDALTSLPNRIMLKRELARILQLCDQTDSSCALLFIDLDRFKAVNDTLGHSVGDEMLQQVSIRLASVIRDTDLLTRFGGDEFVIVLQSIAEADDASQTAQRVIEVLSPPFQLAGRTLYIGASVGISCYPSDANNGDSMLRNADMAMYLAKEKGRNQYQFFNAEMREHVKNRTEMEQALRLALERNEFELYYQPVCNLETHKVVSVEALIRWHRPGNGLTGPGEFIPLAEETGLIQPIGLWVLQRGCEQLMQWQEQGLDNLCLAVNVSSNQRQLGFDARMAEKIIKRTGADPEKLVFEITESMFLDSSDAAVTWLKEFKALGAKLAIDDFGTGYSSLSYLKQFPVDKLKIDRAFVRDLPDNKEDASLVSAIIAMSQSLDLELIAEGVETLEQLHYLHQLNCTNIQGFLLSKPVTAERLPEVIRQIESNVMSLKPADYEI</sequence>
<feature type="transmembrane region" description="Helical" evidence="5">
    <location>
        <begin position="239"/>
        <end position="260"/>
    </location>
</feature>
<dbReference type="CDD" id="cd01948">
    <property type="entry name" value="EAL"/>
    <property type="match status" value="1"/>
</dbReference>
<dbReference type="STRING" id="355243.SAMN03080615_02007"/>
<dbReference type="InterPro" id="IPR043128">
    <property type="entry name" value="Rev_trsase/Diguanyl_cyclase"/>
</dbReference>
<keyword evidence="3" id="KW-0973">c-di-GMP</keyword>
<evidence type="ECO:0000313" key="11">
    <source>
        <dbReference type="Proteomes" id="UP000198749"/>
    </source>
</evidence>
<dbReference type="Gene3D" id="3.30.450.20">
    <property type="entry name" value="PAS domain"/>
    <property type="match status" value="2"/>
</dbReference>
<evidence type="ECO:0000256" key="2">
    <source>
        <dbReference type="ARBA" id="ARBA00012282"/>
    </source>
</evidence>
<name>A0A1H9H8P7_9GAMM</name>
<dbReference type="PROSITE" id="PS50112">
    <property type="entry name" value="PAS"/>
    <property type="match status" value="2"/>
</dbReference>
<dbReference type="SMART" id="SM00086">
    <property type="entry name" value="PAC"/>
    <property type="match status" value="2"/>
</dbReference>
<dbReference type="SUPFAM" id="SSF55073">
    <property type="entry name" value="Nucleotide cyclase"/>
    <property type="match status" value="1"/>
</dbReference>
<dbReference type="NCBIfam" id="TIGR00229">
    <property type="entry name" value="sensory_box"/>
    <property type="match status" value="2"/>
</dbReference>
<dbReference type="SMART" id="SM00267">
    <property type="entry name" value="GGDEF"/>
    <property type="match status" value="1"/>
</dbReference>
<dbReference type="EC" id="3.1.4.52" evidence="2"/>
<evidence type="ECO:0000313" key="10">
    <source>
        <dbReference type="EMBL" id="SEQ58739.1"/>
    </source>
</evidence>
<dbReference type="OrthoDB" id="6168558at2"/>
<keyword evidence="11" id="KW-1185">Reference proteome</keyword>
<dbReference type="SMART" id="SM00091">
    <property type="entry name" value="PAS"/>
    <property type="match status" value="2"/>
</dbReference>
<comment type="cofactor">
    <cofactor evidence="1">
        <name>Mg(2+)</name>
        <dbReference type="ChEBI" id="CHEBI:18420"/>
    </cofactor>
</comment>
<dbReference type="PROSITE" id="PS50883">
    <property type="entry name" value="EAL"/>
    <property type="match status" value="1"/>
</dbReference>
<dbReference type="PANTHER" id="PTHR44757">
    <property type="entry name" value="DIGUANYLATE CYCLASE DGCP"/>
    <property type="match status" value="1"/>
</dbReference>
<keyword evidence="5" id="KW-0812">Transmembrane</keyword>
<dbReference type="EMBL" id="FOGB01000005">
    <property type="protein sequence ID" value="SEQ58739.1"/>
    <property type="molecule type" value="Genomic_DNA"/>
</dbReference>
<evidence type="ECO:0000256" key="1">
    <source>
        <dbReference type="ARBA" id="ARBA00001946"/>
    </source>
</evidence>
<dbReference type="GO" id="GO:0071732">
    <property type="term" value="P:cellular response to nitric oxide"/>
    <property type="evidence" value="ECO:0007669"/>
    <property type="project" value="UniProtKB-ARBA"/>
</dbReference>
<dbReference type="InterPro" id="IPR001610">
    <property type="entry name" value="PAC"/>
</dbReference>
<dbReference type="FunFam" id="3.30.70.270:FF:000001">
    <property type="entry name" value="Diguanylate cyclase domain protein"/>
    <property type="match status" value="1"/>
</dbReference>
<feature type="domain" description="EAL" evidence="8">
    <location>
        <begin position="802"/>
        <end position="1056"/>
    </location>
</feature>
<dbReference type="SMART" id="SM00052">
    <property type="entry name" value="EAL"/>
    <property type="match status" value="1"/>
</dbReference>
<dbReference type="InterPro" id="IPR000160">
    <property type="entry name" value="GGDEF_dom"/>
</dbReference>
<dbReference type="Pfam" id="PF19443">
    <property type="entry name" value="DAHL"/>
    <property type="match status" value="1"/>
</dbReference>
<dbReference type="GO" id="GO:0071111">
    <property type="term" value="F:cyclic-guanylate-specific phosphodiesterase activity"/>
    <property type="evidence" value="ECO:0007669"/>
    <property type="project" value="UniProtKB-EC"/>
</dbReference>
<feature type="domain" description="PAS" evidence="6">
    <location>
        <begin position="381"/>
        <end position="427"/>
    </location>
</feature>
<accession>A0A1H9H8P7</accession>
<organism evidence="10 11">
    <name type="scientific">Amphritea atlantica</name>
    <dbReference type="NCBI Taxonomy" id="355243"/>
    <lineage>
        <taxon>Bacteria</taxon>
        <taxon>Pseudomonadati</taxon>
        <taxon>Pseudomonadota</taxon>
        <taxon>Gammaproteobacteria</taxon>
        <taxon>Oceanospirillales</taxon>
        <taxon>Oceanospirillaceae</taxon>
        <taxon>Amphritea</taxon>
    </lineage>
</organism>
<keyword evidence="5" id="KW-0472">Membrane</keyword>
<dbReference type="InterPro" id="IPR000014">
    <property type="entry name" value="PAS"/>
</dbReference>
<evidence type="ECO:0000256" key="3">
    <source>
        <dbReference type="ARBA" id="ARBA00022636"/>
    </source>
</evidence>
<feature type="domain" description="PAC" evidence="7">
    <location>
        <begin position="452"/>
        <end position="506"/>
    </location>
</feature>
<dbReference type="Pfam" id="PF13426">
    <property type="entry name" value="PAS_9"/>
    <property type="match status" value="2"/>
</dbReference>
<dbReference type="FunFam" id="3.20.20.450:FF:000001">
    <property type="entry name" value="Cyclic di-GMP phosphodiesterase yahA"/>
    <property type="match status" value="1"/>
</dbReference>
<dbReference type="CDD" id="cd01949">
    <property type="entry name" value="GGDEF"/>
    <property type="match status" value="1"/>
</dbReference>
<dbReference type="Gene3D" id="3.20.20.450">
    <property type="entry name" value="EAL domain"/>
    <property type="match status" value="1"/>
</dbReference>
<dbReference type="AlphaFoldDB" id="A0A1H9H8P7"/>
<dbReference type="CDD" id="cd00130">
    <property type="entry name" value="PAS"/>
    <property type="match status" value="2"/>
</dbReference>
<evidence type="ECO:0000256" key="5">
    <source>
        <dbReference type="SAM" id="Phobius"/>
    </source>
</evidence>
<proteinExistence type="predicted"/>
<feature type="transmembrane region" description="Helical" evidence="5">
    <location>
        <begin position="6"/>
        <end position="26"/>
    </location>
</feature>
<dbReference type="InterPro" id="IPR000700">
    <property type="entry name" value="PAS-assoc_C"/>
</dbReference>
<dbReference type="PROSITE" id="PS50113">
    <property type="entry name" value="PAC"/>
    <property type="match status" value="2"/>
</dbReference>
<evidence type="ECO:0000256" key="4">
    <source>
        <dbReference type="ARBA" id="ARBA00051114"/>
    </source>
</evidence>
<dbReference type="InterPro" id="IPR029787">
    <property type="entry name" value="Nucleotide_cyclase"/>
</dbReference>
<protein>
    <recommendedName>
        <fullName evidence="2">cyclic-guanylate-specific phosphodiesterase</fullName>
        <ecNumber evidence="2">3.1.4.52</ecNumber>
    </recommendedName>
</protein>
<dbReference type="SUPFAM" id="SSF141868">
    <property type="entry name" value="EAL domain-like"/>
    <property type="match status" value="1"/>
</dbReference>
<dbReference type="PROSITE" id="PS50887">
    <property type="entry name" value="GGDEF"/>
    <property type="match status" value="1"/>
</dbReference>
<reference evidence="11" key="1">
    <citation type="submission" date="2016-10" db="EMBL/GenBank/DDBJ databases">
        <authorList>
            <person name="Varghese N."/>
            <person name="Submissions S."/>
        </authorList>
    </citation>
    <scope>NUCLEOTIDE SEQUENCE [LARGE SCALE GENOMIC DNA]</scope>
    <source>
        <strain evidence="11">DSM 18887</strain>
    </source>
</reference>
<feature type="domain" description="PAC" evidence="7">
    <location>
        <begin position="576"/>
        <end position="628"/>
    </location>
</feature>
<dbReference type="InterPro" id="IPR045812">
    <property type="entry name" value="DAHL"/>
</dbReference>
<keyword evidence="5" id="KW-1133">Transmembrane helix</keyword>
<dbReference type="NCBIfam" id="TIGR00254">
    <property type="entry name" value="GGDEF"/>
    <property type="match status" value="1"/>
</dbReference>